<sequence length="189" mass="21262">MKATFNFYILVLLLGVSLMGCTLNNENVGEKEEDEEINQINETKETITNFTQLVGYVTKKDENKILVVSPEPEDYSANGGEREHYDAVWISTSNIAEDILVGQRIEVLFEGSVFLIYPGQGSAKDISVQSTETQKNSKISEVEAIQEAINQLETDDFKNSVIIVKSVNYDDETSSWYIDLNDDNFQIEG</sequence>
<accession>A0ABR6CXV2</accession>
<dbReference type="Pfam" id="PF11518">
    <property type="entry name" value="DUF3221"/>
    <property type="match status" value="1"/>
</dbReference>
<keyword evidence="2" id="KW-1185">Reference proteome</keyword>
<name>A0ABR6CXV2_9BACI</name>
<dbReference type="InterPro" id="IPR021598">
    <property type="entry name" value="DUF3221"/>
</dbReference>
<protein>
    <recommendedName>
        <fullName evidence="3">DUF3221 domain-containing protein</fullName>
    </recommendedName>
</protein>
<dbReference type="EMBL" id="JACJHX010000045">
    <property type="protein sequence ID" value="MBA9029445.1"/>
    <property type="molecule type" value="Genomic_DNA"/>
</dbReference>
<proteinExistence type="predicted"/>
<dbReference type="PROSITE" id="PS51257">
    <property type="entry name" value="PROKAR_LIPOPROTEIN"/>
    <property type="match status" value="1"/>
</dbReference>
<gene>
    <name evidence="1" type="ORF">HNP81_004857</name>
</gene>
<evidence type="ECO:0000313" key="2">
    <source>
        <dbReference type="Proteomes" id="UP000626697"/>
    </source>
</evidence>
<comment type="caution">
    <text evidence="1">The sequence shown here is derived from an EMBL/GenBank/DDBJ whole genome shotgun (WGS) entry which is preliminary data.</text>
</comment>
<dbReference type="Proteomes" id="UP000626697">
    <property type="component" value="Unassembled WGS sequence"/>
</dbReference>
<reference evidence="1 2" key="1">
    <citation type="submission" date="2020-08" db="EMBL/GenBank/DDBJ databases">
        <title>Genomic Encyclopedia of Type Strains, Phase IV (KMG-IV): sequencing the most valuable type-strain genomes for metagenomic binning, comparative biology and taxonomic classification.</title>
        <authorList>
            <person name="Goeker M."/>
        </authorList>
    </citation>
    <scope>NUCLEOTIDE SEQUENCE [LARGE SCALE GENOMIC DNA]</scope>
    <source>
        <strain evidence="1 2">DSM 105481</strain>
    </source>
</reference>
<evidence type="ECO:0000313" key="1">
    <source>
        <dbReference type="EMBL" id="MBA9029445.1"/>
    </source>
</evidence>
<evidence type="ECO:0008006" key="3">
    <source>
        <dbReference type="Google" id="ProtNLM"/>
    </source>
</evidence>
<dbReference type="RefSeq" id="WP_182504175.1">
    <property type="nucleotide sequence ID" value="NZ_JACJHX010000045.1"/>
</dbReference>
<organism evidence="1 2">
    <name type="scientific">Peribacillus huizhouensis</name>
    <dbReference type="NCBI Taxonomy" id="1501239"/>
    <lineage>
        <taxon>Bacteria</taxon>
        <taxon>Bacillati</taxon>
        <taxon>Bacillota</taxon>
        <taxon>Bacilli</taxon>
        <taxon>Bacillales</taxon>
        <taxon>Bacillaceae</taxon>
        <taxon>Peribacillus</taxon>
    </lineage>
</organism>